<name>A0AAU7QRF0_9FLAO</name>
<reference evidence="7" key="1">
    <citation type="submission" date="2024-06" db="EMBL/GenBank/DDBJ databases">
        <title>Diversity, functionality, and evolutionary history of bacterial symbionts in false click beetles (Coleoptera, Throscidae).</title>
        <authorList>
            <person name="Wierz J.C."/>
            <person name="Malm H."/>
            <person name="Kaltenpoth M."/>
            <person name="Engl T."/>
        </authorList>
    </citation>
    <scope>NUCLEOTIDE SEQUENCE</scope>
    <source>
        <strain evidence="7">Tser</strain>
    </source>
</reference>
<dbReference type="GO" id="GO:0006418">
    <property type="term" value="P:tRNA aminoacylation for protein translation"/>
    <property type="evidence" value="ECO:0007669"/>
    <property type="project" value="InterPro"/>
</dbReference>
<dbReference type="GO" id="GO:0004812">
    <property type="term" value="F:aminoacyl-tRNA ligase activity"/>
    <property type="evidence" value="ECO:0007669"/>
    <property type="project" value="UniProtKB-KW"/>
</dbReference>
<keyword evidence="1 7" id="KW-0436">Ligase</keyword>
<evidence type="ECO:0000256" key="3">
    <source>
        <dbReference type="ARBA" id="ARBA00022840"/>
    </source>
</evidence>
<dbReference type="InterPro" id="IPR013155">
    <property type="entry name" value="M/V/L/I-tRNA-synth_anticd-bd"/>
</dbReference>
<dbReference type="EMBL" id="CP157893">
    <property type="protein sequence ID" value="XBT18277.1"/>
    <property type="molecule type" value="Genomic_DNA"/>
</dbReference>
<keyword evidence="5" id="KW-0030">Aminoacyl-tRNA synthetase</keyword>
<protein>
    <submittedName>
        <fullName evidence="7">Class I tRNA ligase family protein</fullName>
    </submittedName>
</protein>
<dbReference type="Gene3D" id="1.10.730.10">
    <property type="entry name" value="Isoleucyl-tRNA Synthetase, Domain 1"/>
    <property type="match status" value="1"/>
</dbReference>
<proteinExistence type="predicted"/>
<sequence length="136" mass="16936">MYKFYKNINKYKFNICISILIIFFKNIKNKYIVNIKILKKFIILLSIFAPNISEEINKKIFKNKKYVINMKLPKIKNKYIKKTRKYIILLNNKFINKINYINRFYIYKYIQYYYINNYKNIKKILFLKKNIINIIN</sequence>
<dbReference type="InterPro" id="IPR009080">
    <property type="entry name" value="tRNAsynth_Ia_anticodon-bd"/>
</dbReference>
<feature type="domain" description="Methionyl/Valyl/Leucyl/Isoleucyl-tRNA synthetase anticodon-binding" evidence="6">
    <location>
        <begin position="4"/>
        <end position="99"/>
    </location>
</feature>
<evidence type="ECO:0000313" key="7">
    <source>
        <dbReference type="EMBL" id="XBT18277.1"/>
    </source>
</evidence>
<evidence type="ECO:0000256" key="2">
    <source>
        <dbReference type="ARBA" id="ARBA00022741"/>
    </source>
</evidence>
<dbReference type="GO" id="GO:0005524">
    <property type="term" value="F:ATP binding"/>
    <property type="evidence" value="ECO:0007669"/>
    <property type="project" value="UniProtKB-KW"/>
</dbReference>
<accession>A0AAU7QRF0</accession>
<evidence type="ECO:0000259" key="6">
    <source>
        <dbReference type="Pfam" id="PF08264"/>
    </source>
</evidence>
<gene>
    <name evidence="7" type="ORF">ABNO52_00685</name>
</gene>
<evidence type="ECO:0000256" key="5">
    <source>
        <dbReference type="ARBA" id="ARBA00023146"/>
    </source>
</evidence>
<keyword evidence="4" id="KW-0648">Protein biosynthesis</keyword>
<keyword evidence="3" id="KW-0067">ATP-binding</keyword>
<organism evidence="7">
    <name type="scientific">Candidatus Shikimatogenerans sp. Tser</name>
    <dbReference type="NCBI Taxonomy" id="3158568"/>
    <lineage>
        <taxon>Bacteria</taxon>
        <taxon>Pseudomonadati</taxon>
        <taxon>Bacteroidota</taxon>
        <taxon>Flavobacteriia</taxon>
        <taxon>Flavobacteriales</taxon>
        <taxon>Candidatus Shikimatogenerans</taxon>
    </lineage>
</organism>
<evidence type="ECO:0000256" key="4">
    <source>
        <dbReference type="ARBA" id="ARBA00022917"/>
    </source>
</evidence>
<keyword evidence="2" id="KW-0547">Nucleotide-binding</keyword>
<evidence type="ECO:0000256" key="1">
    <source>
        <dbReference type="ARBA" id="ARBA00022598"/>
    </source>
</evidence>
<dbReference type="SUPFAM" id="SSF47323">
    <property type="entry name" value="Anticodon-binding domain of a subclass of class I aminoacyl-tRNA synthetases"/>
    <property type="match status" value="1"/>
</dbReference>
<dbReference type="AlphaFoldDB" id="A0AAU7QRF0"/>
<dbReference type="Pfam" id="PF08264">
    <property type="entry name" value="Anticodon_1"/>
    <property type="match status" value="1"/>
</dbReference>